<evidence type="ECO:0000313" key="2">
    <source>
        <dbReference type="Proteomes" id="UP000828390"/>
    </source>
</evidence>
<sequence length="119" mass="13257">METSESSSMKGYIEDRIKDAVKSNNDALLSSISGMINKINGKSQCSFLDVPKFKRKSNEEQYKSNAKILENIDIASTAIDSNNIQSAKEALIEAEKALRQRQKTHLDGRHVRARLACGK</sequence>
<keyword evidence="2" id="KW-1185">Reference proteome</keyword>
<dbReference type="Proteomes" id="UP000828390">
    <property type="component" value="Unassembled WGS sequence"/>
</dbReference>
<dbReference type="EMBL" id="JAIWYP010000006">
    <property type="protein sequence ID" value="KAH3813647.1"/>
    <property type="molecule type" value="Genomic_DNA"/>
</dbReference>
<protein>
    <submittedName>
        <fullName evidence="1">Uncharacterized protein</fullName>
    </submittedName>
</protein>
<evidence type="ECO:0000313" key="1">
    <source>
        <dbReference type="EMBL" id="KAH3813647.1"/>
    </source>
</evidence>
<comment type="caution">
    <text evidence="1">The sequence shown here is derived from an EMBL/GenBank/DDBJ whole genome shotgun (WGS) entry which is preliminary data.</text>
</comment>
<accession>A0A9D4GGM8</accession>
<gene>
    <name evidence="1" type="ORF">DPMN_142112</name>
</gene>
<proteinExistence type="predicted"/>
<organism evidence="1 2">
    <name type="scientific">Dreissena polymorpha</name>
    <name type="common">Zebra mussel</name>
    <name type="synonym">Mytilus polymorpha</name>
    <dbReference type="NCBI Taxonomy" id="45954"/>
    <lineage>
        <taxon>Eukaryota</taxon>
        <taxon>Metazoa</taxon>
        <taxon>Spiralia</taxon>
        <taxon>Lophotrochozoa</taxon>
        <taxon>Mollusca</taxon>
        <taxon>Bivalvia</taxon>
        <taxon>Autobranchia</taxon>
        <taxon>Heteroconchia</taxon>
        <taxon>Euheterodonta</taxon>
        <taxon>Imparidentia</taxon>
        <taxon>Neoheterodontei</taxon>
        <taxon>Myida</taxon>
        <taxon>Dreissenoidea</taxon>
        <taxon>Dreissenidae</taxon>
        <taxon>Dreissena</taxon>
    </lineage>
</organism>
<reference evidence="1" key="1">
    <citation type="journal article" date="2019" name="bioRxiv">
        <title>The Genome of the Zebra Mussel, Dreissena polymorpha: A Resource for Invasive Species Research.</title>
        <authorList>
            <person name="McCartney M.A."/>
            <person name="Auch B."/>
            <person name="Kono T."/>
            <person name="Mallez S."/>
            <person name="Zhang Y."/>
            <person name="Obille A."/>
            <person name="Becker A."/>
            <person name="Abrahante J.E."/>
            <person name="Garbe J."/>
            <person name="Badalamenti J.P."/>
            <person name="Herman A."/>
            <person name="Mangelson H."/>
            <person name="Liachko I."/>
            <person name="Sullivan S."/>
            <person name="Sone E.D."/>
            <person name="Koren S."/>
            <person name="Silverstein K.A.T."/>
            <person name="Beckman K.B."/>
            <person name="Gohl D.M."/>
        </authorList>
    </citation>
    <scope>NUCLEOTIDE SEQUENCE</scope>
    <source>
        <strain evidence="1">Duluth1</strain>
        <tissue evidence="1">Whole animal</tissue>
    </source>
</reference>
<reference evidence="1" key="2">
    <citation type="submission" date="2020-11" db="EMBL/GenBank/DDBJ databases">
        <authorList>
            <person name="McCartney M.A."/>
            <person name="Auch B."/>
            <person name="Kono T."/>
            <person name="Mallez S."/>
            <person name="Becker A."/>
            <person name="Gohl D.M."/>
            <person name="Silverstein K.A.T."/>
            <person name="Koren S."/>
            <person name="Bechman K.B."/>
            <person name="Herman A."/>
            <person name="Abrahante J.E."/>
            <person name="Garbe J."/>
        </authorList>
    </citation>
    <scope>NUCLEOTIDE SEQUENCE</scope>
    <source>
        <strain evidence="1">Duluth1</strain>
        <tissue evidence="1">Whole animal</tissue>
    </source>
</reference>
<dbReference type="AlphaFoldDB" id="A0A9D4GGM8"/>
<name>A0A9D4GGM8_DREPO</name>